<comment type="function">
    <text evidence="5">This protein binds specifically to 23S rRNA. It makes multiple contacts with different domains of the 23S rRNA in the assembled 50S subunit and ribosome.</text>
</comment>
<feature type="compositionally biased region" description="Basic and acidic residues" evidence="6">
    <location>
        <begin position="9"/>
        <end position="55"/>
    </location>
</feature>
<evidence type="ECO:0000313" key="7">
    <source>
        <dbReference type="EMBL" id="AKQ01099.1"/>
    </source>
</evidence>
<dbReference type="InterPro" id="IPR036394">
    <property type="entry name" value="Ribosomal_uL22_sf"/>
</dbReference>
<organism evidence="7">
    <name type="scientific">uncultured archaeon Rifle_16ft_4_minimus_1461</name>
    <dbReference type="NCBI Taxonomy" id="1665151"/>
    <lineage>
        <taxon>Archaea</taxon>
        <taxon>environmental samples</taxon>
    </lineage>
</organism>
<dbReference type="GO" id="GO:0006412">
    <property type="term" value="P:translation"/>
    <property type="evidence" value="ECO:0007669"/>
    <property type="project" value="InterPro"/>
</dbReference>
<dbReference type="InterPro" id="IPR001063">
    <property type="entry name" value="Ribosomal_uL22"/>
</dbReference>
<reference evidence="7" key="1">
    <citation type="journal article" date="2015" name="ISME J.">
        <title>Aquifer environment selects for microbial species cohorts in sediment and groundwater.</title>
        <authorList>
            <person name="Hug L.A."/>
            <person name="Thomas B.C."/>
            <person name="Brown C.T."/>
            <person name="Frischkorn K.R."/>
            <person name="Williams K.H."/>
            <person name="Tringe S.G."/>
            <person name="Banfield J.F."/>
        </authorList>
    </citation>
    <scope>NUCLEOTIDE SEQUENCE</scope>
</reference>
<dbReference type="Pfam" id="PF00237">
    <property type="entry name" value="Ribosomal_L22"/>
    <property type="match status" value="1"/>
</dbReference>
<evidence type="ECO:0000256" key="4">
    <source>
        <dbReference type="RuleBase" id="RU004005"/>
    </source>
</evidence>
<keyword evidence="5" id="KW-0694">RNA-binding</keyword>
<protein>
    <recommendedName>
        <fullName evidence="5">50S ribosomal protein L22</fullName>
    </recommendedName>
</protein>
<feature type="region of interest" description="Disordered" evidence="6">
    <location>
        <begin position="1"/>
        <end position="55"/>
    </location>
</feature>
<dbReference type="AlphaFoldDB" id="A0A0H4TKR0"/>
<dbReference type="SUPFAM" id="SSF54843">
    <property type="entry name" value="Ribosomal protein L22"/>
    <property type="match status" value="1"/>
</dbReference>
<accession>A0A0H4TKR0</accession>
<dbReference type="GO" id="GO:0019843">
    <property type="term" value="F:rRNA binding"/>
    <property type="evidence" value="ECO:0007669"/>
    <property type="project" value="UniProtKB-KW"/>
</dbReference>
<keyword evidence="2 4" id="KW-0689">Ribosomal protein</keyword>
<dbReference type="GO" id="GO:0005840">
    <property type="term" value="C:ribosome"/>
    <property type="evidence" value="ECO:0007669"/>
    <property type="project" value="UniProtKB-KW"/>
</dbReference>
<comment type="similarity">
    <text evidence="1 4">Belongs to the universal ribosomal protein uL22 family.</text>
</comment>
<proteinExistence type="inferred from homology"/>
<evidence type="ECO:0000256" key="5">
    <source>
        <dbReference type="RuleBase" id="RU004007"/>
    </source>
</evidence>
<name>A0A0H4TKR0_9ARCH</name>
<sequence length="194" mass="22192">MTEKNYNPEQKHAKNMEKMNKANKTDDKKILETPKNEVKVEKPNEEVKKEVKKTEKQKKTEAIVRGMNLPISSKQSFAICKFIKNKEINRAINELEEILAHKRALPMKGEIPHRRGKGMMSGRYPQNSVKEFIKLLKSLNANATANEMSNPFICEAQGNFASRPFGRFGRVRKKRSHVTILAKEKALMGKGAKK</sequence>
<dbReference type="GO" id="GO:0003735">
    <property type="term" value="F:structural constituent of ribosome"/>
    <property type="evidence" value="ECO:0007669"/>
    <property type="project" value="InterPro"/>
</dbReference>
<evidence type="ECO:0000256" key="1">
    <source>
        <dbReference type="ARBA" id="ARBA00009451"/>
    </source>
</evidence>
<evidence type="ECO:0000256" key="3">
    <source>
        <dbReference type="ARBA" id="ARBA00023274"/>
    </source>
</evidence>
<dbReference type="Gene3D" id="3.90.470.10">
    <property type="entry name" value="Ribosomal protein L22/L17"/>
    <property type="match status" value="1"/>
</dbReference>
<evidence type="ECO:0000256" key="2">
    <source>
        <dbReference type="ARBA" id="ARBA00022980"/>
    </source>
</evidence>
<keyword evidence="5" id="KW-0699">rRNA-binding</keyword>
<dbReference type="EMBL" id="KT006950">
    <property type="protein sequence ID" value="AKQ01099.1"/>
    <property type="molecule type" value="Genomic_DNA"/>
</dbReference>
<evidence type="ECO:0000256" key="6">
    <source>
        <dbReference type="SAM" id="MobiDB-lite"/>
    </source>
</evidence>
<comment type="subunit">
    <text evidence="5">Part of the 50S ribosomal subunit.</text>
</comment>
<dbReference type="GO" id="GO:1990904">
    <property type="term" value="C:ribonucleoprotein complex"/>
    <property type="evidence" value="ECO:0007669"/>
    <property type="project" value="UniProtKB-KW"/>
</dbReference>
<keyword evidence="3 4" id="KW-0687">Ribonucleoprotein</keyword>